<comment type="subcellular location">
    <subcellularLocation>
        <location evidence="1">Membrane</location>
        <topology evidence="1">Multi-pass membrane protein</topology>
    </subcellularLocation>
</comment>
<keyword evidence="3 5" id="KW-1133">Transmembrane helix</keyword>
<dbReference type="Proteomes" id="UP000319209">
    <property type="component" value="Chromosome"/>
</dbReference>
<feature type="transmembrane region" description="Helical" evidence="5">
    <location>
        <begin position="80"/>
        <end position="100"/>
    </location>
</feature>
<protein>
    <submittedName>
        <fullName evidence="7">DoxX family protein</fullName>
    </submittedName>
</protein>
<feature type="domain" description="Methylamine utilisation protein MauE" evidence="6">
    <location>
        <begin position="1"/>
        <end position="135"/>
    </location>
</feature>
<evidence type="ECO:0000313" key="8">
    <source>
        <dbReference type="Proteomes" id="UP000319209"/>
    </source>
</evidence>
<evidence type="ECO:0000256" key="5">
    <source>
        <dbReference type="SAM" id="Phobius"/>
    </source>
</evidence>
<accession>A0A516GM90</accession>
<evidence type="ECO:0000256" key="1">
    <source>
        <dbReference type="ARBA" id="ARBA00004141"/>
    </source>
</evidence>
<evidence type="ECO:0000256" key="4">
    <source>
        <dbReference type="ARBA" id="ARBA00023136"/>
    </source>
</evidence>
<evidence type="ECO:0000256" key="2">
    <source>
        <dbReference type="ARBA" id="ARBA00022692"/>
    </source>
</evidence>
<dbReference type="KEGG" id="fop:FNB79_01145"/>
<feature type="transmembrane region" description="Helical" evidence="5">
    <location>
        <begin position="153"/>
        <end position="172"/>
    </location>
</feature>
<dbReference type="GO" id="GO:0030416">
    <property type="term" value="P:methylamine metabolic process"/>
    <property type="evidence" value="ECO:0007669"/>
    <property type="project" value="InterPro"/>
</dbReference>
<dbReference type="OrthoDB" id="648842at2"/>
<feature type="transmembrane region" description="Helical" evidence="5">
    <location>
        <begin position="7"/>
        <end position="24"/>
    </location>
</feature>
<dbReference type="EMBL" id="CP041637">
    <property type="protein sequence ID" value="QDO92644.1"/>
    <property type="molecule type" value="Genomic_DNA"/>
</dbReference>
<sequence length="368" mass="41615">MKQLVSISRILVGVLFIISGLIKLNDPIGFSFKLEEYFSAAVLNLTFLEPYALVISILVVVFEVLLGIFLLIGYKPKFTVWSLLLMIIFFTFLTFYSAYFNKVTDCGCFGDAIKLTPWQTFSKDIVLLILILIICAGLRFIKPVFSTFQTTVFALLGFIGSLAFGYHVLMHLPVIDFRPYNVGANLWDNMNIPEDAPKADIDYIWTFNVNGQEQEYTTKGSYPNVEGDFISVDTEVISPGYEAPIHDFSMEREGENFTEEILHDDHVVLLVAYNLEKSESLGLQAIKNTADKAIANGYRVIGLTASGQDIQNQLKEKYHFNFDFYFSDETALKTIVRSNPGVLILEKGTVLQKVHWNDVDDLNLIKVN</sequence>
<dbReference type="NCBIfam" id="NF045576">
    <property type="entry name" value="BT_3928_fam"/>
    <property type="match status" value="1"/>
</dbReference>
<feature type="transmembrane region" description="Helical" evidence="5">
    <location>
        <begin position="51"/>
        <end position="73"/>
    </location>
</feature>
<keyword evidence="2 5" id="KW-0812">Transmembrane</keyword>
<reference evidence="7 8" key="1">
    <citation type="submission" date="2019-07" db="EMBL/GenBank/DDBJ databases">
        <title>Genome sequencing for Formosa sp. PS13.</title>
        <authorList>
            <person name="Park S.-J."/>
        </authorList>
    </citation>
    <scope>NUCLEOTIDE SEQUENCE [LARGE SCALE GENOMIC DNA]</scope>
    <source>
        <strain evidence="7 8">PS13</strain>
    </source>
</reference>
<evidence type="ECO:0000256" key="3">
    <source>
        <dbReference type="ARBA" id="ARBA00022989"/>
    </source>
</evidence>
<gene>
    <name evidence="7" type="ORF">FNB79_01145</name>
</gene>
<keyword evidence="4 5" id="KW-0472">Membrane</keyword>
<keyword evidence="8" id="KW-1185">Reference proteome</keyword>
<evidence type="ECO:0000259" key="6">
    <source>
        <dbReference type="Pfam" id="PF07291"/>
    </source>
</evidence>
<dbReference type="InterPro" id="IPR009908">
    <property type="entry name" value="Methylamine_util_MauE"/>
</dbReference>
<dbReference type="RefSeq" id="WP_143379554.1">
    <property type="nucleotide sequence ID" value="NZ_CP041637.1"/>
</dbReference>
<evidence type="ECO:0000313" key="7">
    <source>
        <dbReference type="EMBL" id="QDO92644.1"/>
    </source>
</evidence>
<feature type="transmembrane region" description="Helical" evidence="5">
    <location>
        <begin position="120"/>
        <end position="141"/>
    </location>
</feature>
<organism evidence="7 8">
    <name type="scientific">Formosa sediminum</name>
    <dbReference type="NCBI Taxonomy" id="2594004"/>
    <lineage>
        <taxon>Bacteria</taxon>
        <taxon>Pseudomonadati</taxon>
        <taxon>Bacteroidota</taxon>
        <taxon>Flavobacteriia</taxon>
        <taxon>Flavobacteriales</taxon>
        <taxon>Flavobacteriaceae</taxon>
        <taxon>Formosa</taxon>
    </lineage>
</organism>
<dbReference type="AlphaFoldDB" id="A0A516GM90"/>
<proteinExistence type="predicted"/>
<dbReference type="GO" id="GO:0016020">
    <property type="term" value="C:membrane"/>
    <property type="evidence" value="ECO:0007669"/>
    <property type="project" value="UniProtKB-SubCell"/>
</dbReference>
<dbReference type="Pfam" id="PF07291">
    <property type="entry name" value="MauE"/>
    <property type="match status" value="1"/>
</dbReference>
<name>A0A516GM90_9FLAO</name>